<evidence type="ECO:0000259" key="1">
    <source>
        <dbReference type="Pfam" id="PF12728"/>
    </source>
</evidence>
<reference evidence="2 3" key="1">
    <citation type="submission" date="2020-08" db="EMBL/GenBank/DDBJ databases">
        <title>Genome sequence of Rhodobacteraceae bacterium Lw-13e.</title>
        <authorList>
            <person name="Poehlein A."/>
            <person name="Wolter L."/>
            <person name="Daniel R."/>
            <person name="Brinkhoff T."/>
        </authorList>
    </citation>
    <scope>NUCLEOTIDE SEQUENCE [LARGE SCALE GENOMIC DNA]</scope>
    <source>
        <strain evidence="2 3">Lw-13e</strain>
    </source>
</reference>
<dbReference type="RefSeq" id="WP_119837981.1">
    <property type="nucleotide sequence ID" value="NZ_CP060436.1"/>
</dbReference>
<dbReference type="EMBL" id="CP060436">
    <property type="protein sequence ID" value="QPM89110.1"/>
    <property type="molecule type" value="Genomic_DNA"/>
</dbReference>
<name>A0A418SK98_9RHOB</name>
<dbReference type="InterPro" id="IPR041657">
    <property type="entry name" value="HTH_17"/>
</dbReference>
<organism evidence="2 3">
    <name type="scientific">Pseudooceanicola algae</name>
    <dbReference type="NCBI Taxonomy" id="1537215"/>
    <lineage>
        <taxon>Bacteria</taxon>
        <taxon>Pseudomonadati</taxon>
        <taxon>Pseudomonadota</taxon>
        <taxon>Alphaproteobacteria</taxon>
        <taxon>Rhodobacterales</taxon>
        <taxon>Paracoccaceae</taxon>
        <taxon>Pseudooceanicola</taxon>
    </lineage>
</organism>
<sequence>MTVVDDLITELRTAIEAQSFPEIMTPAQAAKFLGVSEDYLRDHRKAKSGPAYSQPATKIVRYMRHDLIAWLNRSRVAA</sequence>
<protein>
    <recommendedName>
        <fullName evidence="1">Helix-turn-helix domain-containing protein</fullName>
    </recommendedName>
</protein>
<proteinExistence type="predicted"/>
<dbReference type="Proteomes" id="UP000283786">
    <property type="component" value="Chromosome"/>
</dbReference>
<dbReference type="AlphaFoldDB" id="A0A418SK98"/>
<dbReference type="KEGG" id="palw:PSAL_003200"/>
<dbReference type="SUPFAM" id="SSF46955">
    <property type="entry name" value="Putative DNA-binding domain"/>
    <property type="match status" value="1"/>
</dbReference>
<dbReference type="OrthoDB" id="9806994at2"/>
<keyword evidence="3" id="KW-1185">Reference proteome</keyword>
<dbReference type="Pfam" id="PF12728">
    <property type="entry name" value="HTH_17"/>
    <property type="match status" value="1"/>
</dbReference>
<evidence type="ECO:0000313" key="2">
    <source>
        <dbReference type="EMBL" id="QPM89110.1"/>
    </source>
</evidence>
<gene>
    <name evidence="2" type="ORF">PSAL_003200</name>
</gene>
<feature type="domain" description="Helix-turn-helix" evidence="1">
    <location>
        <begin position="24"/>
        <end position="74"/>
    </location>
</feature>
<accession>A0A418SK98</accession>
<dbReference type="InterPro" id="IPR009061">
    <property type="entry name" value="DNA-bd_dom_put_sf"/>
</dbReference>
<evidence type="ECO:0000313" key="3">
    <source>
        <dbReference type="Proteomes" id="UP000283786"/>
    </source>
</evidence>